<name>A0A6S7LS98_PARCT</name>
<evidence type="ECO:0000313" key="3">
    <source>
        <dbReference type="Proteomes" id="UP001152795"/>
    </source>
</evidence>
<reference evidence="2" key="1">
    <citation type="submission" date="2020-04" db="EMBL/GenBank/DDBJ databases">
        <authorList>
            <person name="Alioto T."/>
            <person name="Alioto T."/>
            <person name="Gomez Garrido J."/>
        </authorList>
    </citation>
    <scope>NUCLEOTIDE SEQUENCE</scope>
    <source>
        <strain evidence="2">A484AB</strain>
    </source>
</reference>
<dbReference type="Pfam" id="PF14997">
    <property type="entry name" value="CECR6_TMEM121"/>
    <property type="match status" value="1"/>
</dbReference>
<dbReference type="OrthoDB" id="5964337at2759"/>
<dbReference type="InterPro" id="IPR032776">
    <property type="entry name" value="CECR6/TMEM121"/>
</dbReference>
<proteinExistence type="inferred from homology"/>
<accession>A0A6S7LS98</accession>
<evidence type="ECO:0000313" key="2">
    <source>
        <dbReference type="EMBL" id="CAB4042802.1"/>
    </source>
</evidence>
<dbReference type="PANTHER" id="PTHR47399">
    <property type="entry name" value="TRANSMEMBRANE PROTEIN 121B"/>
    <property type="match status" value="1"/>
</dbReference>
<dbReference type="Proteomes" id="UP001152795">
    <property type="component" value="Unassembled WGS sequence"/>
</dbReference>
<dbReference type="AlphaFoldDB" id="A0A6S7LS98"/>
<evidence type="ECO:0000256" key="1">
    <source>
        <dbReference type="ARBA" id="ARBA00007711"/>
    </source>
</evidence>
<sequence length="314" mass="35331">WESFERKREKHRPNNLIPILNYLILDQTEDLEDAAEDEPEDPVEDELVEAELQELVEAELVEAELQELVEAELVEAEAEELVEAESEDFIVDLVEVELEDPVEAEPEDPAKAEPEDLLEDEDLKDLYFRATLNLFDGMEMLEELLEHGLHGSDVPQCLEITVLVFVCLFYIFSFLELLHLAFQGKKDNVEGATTLNQNDDEKEKSRKKKWRRTQATNTGFQIALNGVFFGLRITMWREYKRDAAIFLAKNLISIVMNVMPYLISFGCVDDKSDDDDGDNDGGNDDGGDDDDGDDDDGGGGNDDGGDDGDDDGDA</sequence>
<comment type="caution">
    <text evidence="2">The sequence shown here is derived from an EMBL/GenBank/DDBJ whole genome shotgun (WGS) entry which is preliminary data.</text>
</comment>
<dbReference type="PANTHER" id="PTHR47399:SF1">
    <property type="entry name" value="TRANSMEMBRANE PROTEIN 121B"/>
    <property type="match status" value="1"/>
</dbReference>
<dbReference type="EMBL" id="CACRXK020030867">
    <property type="protein sequence ID" value="CAB4042802.1"/>
    <property type="molecule type" value="Genomic_DNA"/>
</dbReference>
<organism evidence="2 3">
    <name type="scientific">Paramuricea clavata</name>
    <name type="common">Red gorgonian</name>
    <name type="synonym">Violescent sea-whip</name>
    <dbReference type="NCBI Taxonomy" id="317549"/>
    <lineage>
        <taxon>Eukaryota</taxon>
        <taxon>Metazoa</taxon>
        <taxon>Cnidaria</taxon>
        <taxon>Anthozoa</taxon>
        <taxon>Octocorallia</taxon>
        <taxon>Malacalcyonacea</taxon>
        <taxon>Plexauridae</taxon>
        <taxon>Paramuricea</taxon>
    </lineage>
</organism>
<comment type="similarity">
    <text evidence="1">Belongs to the TMEM121 family.</text>
</comment>
<feature type="non-terminal residue" evidence="2">
    <location>
        <position position="1"/>
    </location>
</feature>
<keyword evidence="3" id="KW-1185">Reference proteome</keyword>
<dbReference type="InterPro" id="IPR026624">
    <property type="entry name" value="CECR6"/>
</dbReference>
<protein>
    <submittedName>
        <fullName evidence="2">Uncharacterized protein</fullName>
    </submittedName>
</protein>
<gene>
    <name evidence="2" type="ORF">PACLA_8A081823</name>
</gene>